<gene>
    <name evidence="3" type="ORF">SAMN04488115_11290</name>
</gene>
<dbReference type="RefSeq" id="WP_160115888.1">
    <property type="nucleotide sequence ID" value="NZ_FNUY01000012.1"/>
</dbReference>
<evidence type="ECO:0000313" key="3">
    <source>
        <dbReference type="EMBL" id="SEG76249.1"/>
    </source>
</evidence>
<proteinExistence type="predicted"/>
<feature type="domain" description="Zinc finger/thioredoxin putative" evidence="2">
    <location>
        <begin position="1"/>
        <end position="35"/>
    </location>
</feature>
<dbReference type="InterPro" id="IPR011723">
    <property type="entry name" value="Znf/thioredoxin_put"/>
</dbReference>
<name>A0A1H6CT83_9HYPH</name>
<evidence type="ECO:0000259" key="2">
    <source>
        <dbReference type="Pfam" id="PF13717"/>
    </source>
</evidence>
<feature type="compositionally biased region" description="Basic residues" evidence="1">
    <location>
        <begin position="101"/>
        <end position="111"/>
    </location>
</feature>
<dbReference type="EMBL" id="FNUY01000012">
    <property type="protein sequence ID" value="SEG76249.1"/>
    <property type="molecule type" value="Genomic_DNA"/>
</dbReference>
<reference evidence="3 4" key="1">
    <citation type="submission" date="2016-10" db="EMBL/GenBank/DDBJ databases">
        <authorList>
            <person name="de Groot N.N."/>
        </authorList>
    </citation>
    <scope>NUCLEOTIDE SEQUENCE [LARGE SCALE GENOMIC DNA]</scope>
    <source>
        <strain evidence="3 4">DSM 26656</strain>
    </source>
</reference>
<feature type="region of interest" description="Disordered" evidence="1">
    <location>
        <begin position="86"/>
        <end position="114"/>
    </location>
</feature>
<dbReference type="AlphaFoldDB" id="A0A1H6CT83"/>
<protein>
    <submittedName>
        <fullName evidence="3">MJ0042 family finger-like domain-containing protein</fullName>
    </submittedName>
</protein>
<dbReference type="OrthoDB" id="7159357at2"/>
<organism evidence="3 4">
    <name type="scientific">Bosea lathyri</name>
    <dbReference type="NCBI Taxonomy" id="1036778"/>
    <lineage>
        <taxon>Bacteria</taxon>
        <taxon>Pseudomonadati</taxon>
        <taxon>Pseudomonadota</taxon>
        <taxon>Alphaproteobacteria</taxon>
        <taxon>Hyphomicrobiales</taxon>
        <taxon>Boseaceae</taxon>
        <taxon>Bosea</taxon>
    </lineage>
</organism>
<sequence length="271" mass="28471">MLIVCPSCASQYELDAAKLGPAGRKVRCAGCQTSWHVEAALEVPVAPTAEETKALLNDELEQAALIEAQVTALAAERGEASDLEAADVQDNAQDHDVAPPRPKRAPARKARGGAAKPATARFGGMFAPAALTLAGVVLAGTLVWQRDLAVRGAPQLAVLFEKIGLPVNVRGLSLTAVESGLVEDGQGRFLVVEGDVTNIAKGSTRVPLIEVAVKDASGQTLYTWTTEPPRPNLEPSELMRFRARLASPPANGQSVQVRFTSEGPANLASVR</sequence>
<keyword evidence="4" id="KW-1185">Reference proteome</keyword>
<accession>A0A1H6CT83</accession>
<dbReference type="Proteomes" id="UP000236743">
    <property type="component" value="Unassembled WGS sequence"/>
</dbReference>
<dbReference type="Pfam" id="PF13717">
    <property type="entry name" value="Zn_ribbon_4"/>
    <property type="match status" value="1"/>
</dbReference>
<dbReference type="NCBIfam" id="TIGR02098">
    <property type="entry name" value="MJ0042_CXXC"/>
    <property type="match status" value="1"/>
</dbReference>
<evidence type="ECO:0000313" key="4">
    <source>
        <dbReference type="Proteomes" id="UP000236743"/>
    </source>
</evidence>
<evidence type="ECO:0000256" key="1">
    <source>
        <dbReference type="SAM" id="MobiDB-lite"/>
    </source>
</evidence>